<sequence>MSEHEIEDLVAESIRVLDRDSAPDDPRVRDWFAALYRFQAEYDCSFTHFRVMDSLLRRGYTYRFPLDRHPDYAARRAYFDALAEFTELRTSDEDAPDFGGYGSWLEDGYVDPPSLYCDAGTELWQRMVDAGALNGRDAVPPHRTPLIDVVREVAVAAEAHEGDHELIGMWYAFGCGTLLGGPVGCPYDVDEVAEMPAVRDLRDVVRRTGALAVAEQSPYALPVEFADDQDLEAWWWKL</sequence>
<keyword evidence="2" id="KW-1185">Reference proteome</keyword>
<evidence type="ECO:0000313" key="2">
    <source>
        <dbReference type="Proteomes" id="UP001551482"/>
    </source>
</evidence>
<gene>
    <name evidence="1" type="ORF">AB0C36_41150</name>
</gene>
<accession>A0ABV3DVW4</accession>
<name>A0ABV3DVW4_9ACTN</name>
<reference evidence="1 2" key="1">
    <citation type="submission" date="2024-06" db="EMBL/GenBank/DDBJ databases">
        <title>The Natural Products Discovery Center: Release of the First 8490 Sequenced Strains for Exploring Actinobacteria Biosynthetic Diversity.</title>
        <authorList>
            <person name="Kalkreuter E."/>
            <person name="Kautsar S.A."/>
            <person name="Yang D."/>
            <person name="Bader C.D."/>
            <person name="Teijaro C.N."/>
            <person name="Fluegel L."/>
            <person name="Davis C.M."/>
            <person name="Simpson J.R."/>
            <person name="Lauterbach L."/>
            <person name="Steele A.D."/>
            <person name="Gui C."/>
            <person name="Meng S."/>
            <person name="Li G."/>
            <person name="Viehrig K."/>
            <person name="Ye F."/>
            <person name="Su P."/>
            <person name="Kiefer A.F."/>
            <person name="Nichols A."/>
            <person name="Cepeda A.J."/>
            <person name="Yan W."/>
            <person name="Fan B."/>
            <person name="Jiang Y."/>
            <person name="Adhikari A."/>
            <person name="Zheng C.-J."/>
            <person name="Schuster L."/>
            <person name="Cowan T.M."/>
            <person name="Smanski M.J."/>
            <person name="Chevrette M.G."/>
            <person name="De Carvalho L.P.S."/>
            <person name="Shen B."/>
        </authorList>
    </citation>
    <scope>NUCLEOTIDE SEQUENCE [LARGE SCALE GENOMIC DNA]</scope>
    <source>
        <strain evidence="1 2">NPDC048946</strain>
    </source>
</reference>
<evidence type="ECO:0000313" key="1">
    <source>
        <dbReference type="EMBL" id="MEU8139892.1"/>
    </source>
</evidence>
<dbReference type="Proteomes" id="UP001551482">
    <property type="component" value="Unassembled WGS sequence"/>
</dbReference>
<organism evidence="1 2">
    <name type="scientific">Streptodolium elevatio</name>
    <dbReference type="NCBI Taxonomy" id="3157996"/>
    <lineage>
        <taxon>Bacteria</taxon>
        <taxon>Bacillati</taxon>
        <taxon>Actinomycetota</taxon>
        <taxon>Actinomycetes</taxon>
        <taxon>Kitasatosporales</taxon>
        <taxon>Streptomycetaceae</taxon>
        <taxon>Streptodolium</taxon>
    </lineage>
</organism>
<proteinExistence type="predicted"/>
<dbReference type="EMBL" id="JBEZFP010000210">
    <property type="protein sequence ID" value="MEU8139892.1"/>
    <property type="molecule type" value="Genomic_DNA"/>
</dbReference>
<comment type="caution">
    <text evidence="1">The sequence shown here is derived from an EMBL/GenBank/DDBJ whole genome shotgun (WGS) entry which is preliminary data.</text>
</comment>
<dbReference type="RefSeq" id="WP_358364423.1">
    <property type="nucleotide sequence ID" value="NZ_JBEZFP010000210.1"/>
</dbReference>
<protein>
    <submittedName>
        <fullName evidence="1">Uncharacterized protein</fullName>
    </submittedName>
</protein>